<evidence type="ECO:0000313" key="2">
    <source>
        <dbReference type="EMBL" id="KAF9065884.1"/>
    </source>
</evidence>
<dbReference type="AlphaFoldDB" id="A0A9P5U4R2"/>
<reference evidence="2" key="1">
    <citation type="submission" date="2020-11" db="EMBL/GenBank/DDBJ databases">
        <authorList>
            <consortium name="DOE Joint Genome Institute"/>
            <person name="Ahrendt S."/>
            <person name="Riley R."/>
            <person name="Andreopoulos W."/>
            <person name="Labutti K."/>
            <person name="Pangilinan J."/>
            <person name="Ruiz-Duenas F.J."/>
            <person name="Barrasa J.M."/>
            <person name="Sanchez-Garcia M."/>
            <person name="Camarero S."/>
            <person name="Miyauchi S."/>
            <person name="Serrano A."/>
            <person name="Linde D."/>
            <person name="Babiker R."/>
            <person name="Drula E."/>
            <person name="Ayuso-Fernandez I."/>
            <person name="Pacheco R."/>
            <person name="Padilla G."/>
            <person name="Ferreira P."/>
            <person name="Barriuso J."/>
            <person name="Kellner H."/>
            <person name="Castanera R."/>
            <person name="Alfaro M."/>
            <person name="Ramirez L."/>
            <person name="Pisabarro A.G."/>
            <person name="Kuo A."/>
            <person name="Tritt A."/>
            <person name="Lipzen A."/>
            <person name="He G."/>
            <person name="Yan M."/>
            <person name="Ng V."/>
            <person name="Cullen D."/>
            <person name="Martin F."/>
            <person name="Rosso M.-N."/>
            <person name="Henrissat B."/>
            <person name="Hibbett D."/>
            <person name="Martinez A.T."/>
            <person name="Grigoriev I.V."/>
        </authorList>
    </citation>
    <scope>NUCLEOTIDE SEQUENCE</scope>
    <source>
        <strain evidence="2">AH 40177</strain>
    </source>
</reference>
<feature type="compositionally biased region" description="Low complexity" evidence="1">
    <location>
        <begin position="261"/>
        <end position="273"/>
    </location>
</feature>
<evidence type="ECO:0000256" key="1">
    <source>
        <dbReference type="SAM" id="MobiDB-lite"/>
    </source>
</evidence>
<keyword evidence="3" id="KW-1185">Reference proteome</keyword>
<feature type="compositionally biased region" description="Basic and acidic residues" evidence="1">
    <location>
        <begin position="219"/>
        <end position="234"/>
    </location>
</feature>
<comment type="caution">
    <text evidence="2">The sequence shown here is derived from an EMBL/GenBank/DDBJ whole genome shotgun (WGS) entry which is preliminary data.</text>
</comment>
<organism evidence="2 3">
    <name type="scientific">Rhodocollybia butyracea</name>
    <dbReference type="NCBI Taxonomy" id="206335"/>
    <lineage>
        <taxon>Eukaryota</taxon>
        <taxon>Fungi</taxon>
        <taxon>Dikarya</taxon>
        <taxon>Basidiomycota</taxon>
        <taxon>Agaricomycotina</taxon>
        <taxon>Agaricomycetes</taxon>
        <taxon>Agaricomycetidae</taxon>
        <taxon>Agaricales</taxon>
        <taxon>Marasmiineae</taxon>
        <taxon>Omphalotaceae</taxon>
        <taxon>Rhodocollybia</taxon>
    </lineage>
</organism>
<feature type="region of interest" description="Disordered" evidence="1">
    <location>
        <begin position="204"/>
        <end position="273"/>
    </location>
</feature>
<evidence type="ECO:0000313" key="3">
    <source>
        <dbReference type="Proteomes" id="UP000772434"/>
    </source>
</evidence>
<accession>A0A9P5U4R2</accession>
<dbReference type="EMBL" id="JADNRY010000096">
    <property type="protein sequence ID" value="KAF9065884.1"/>
    <property type="molecule type" value="Genomic_DNA"/>
</dbReference>
<gene>
    <name evidence="2" type="ORF">BDP27DRAFT_1424396</name>
</gene>
<name>A0A9P5U4R2_9AGAR</name>
<protein>
    <submittedName>
        <fullName evidence="2">Uncharacterized protein</fullName>
    </submittedName>
</protein>
<feature type="compositionally biased region" description="Acidic residues" evidence="1">
    <location>
        <begin position="235"/>
        <end position="245"/>
    </location>
</feature>
<proteinExistence type="predicted"/>
<dbReference type="OrthoDB" id="10407316at2759"/>
<dbReference type="Proteomes" id="UP000772434">
    <property type="component" value="Unassembled WGS sequence"/>
</dbReference>
<sequence>MSNTLVLATYSKARRLLDKAISVVDELLEAVTDMPDTYIRDIPHIRRIVESLDPILHEQIPILLTILRKQSLPPIRGRIADDFMPLYVPVYHVDPTLLLVLKTLKRRLLDLSRRLDQWPVRGVILEGIIVDMEEVFWEMIPEVRSAITGNELSDIEYRYMFAADPKPYHDTNHAHVNIQSSSIAPSDASNDILDTTAVNQWLAKRPSTMQRVPSPPIYDSDHPDHVSDESKLSSDDELDELDSDNDFNVARPSDDGEGESEYSGSGYAGDESN</sequence>